<protein>
    <submittedName>
        <fullName evidence="2">Putative membrane spanning protein</fullName>
    </submittedName>
</protein>
<feature type="transmembrane region" description="Helical" evidence="1">
    <location>
        <begin position="12"/>
        <end position="32"/>
    </location>
</feature>
<evidence type="ECO:0000313" key="3">
    <source>
        <dbReference type="Proteomes" id="UP000029033"/>
    </source>
</evidence>
<reference evidence="2 3" key="1">
    <citation type="submission" date="2014-03" db="EMBL/GenBank/DDBJ databases">
        <title>Genomics of Bifidobacteria.</title>
        <authorList>
            <person name="Ventura M."/>
            <person name="Milani C."/>
            <person name="Lugli G.A."/>
        </authorList>
    </citation>
    <scope>NUCLEOTIDE SEQUENCE [LARGE SCALE GENOMIC DNA]</scope>
    <source>
        <strain evidence="2 3">LMG 21589</strain>
    </source>
</reference>
<dbReference type="OrthoDB" id="5148366at2"/>
<keyword evidence="1" id="KW-0812">Transmembrane</keyword>
<name>A0A087DI75_9BIFI</name>
<feature type="transmembrane region" description="Helical" evidence="1">
    <location>
        <begin position="44"/>
        <end position="68"/>
    </location>
</feature>
<comment type="caution">
    <text evidence="2">The sequence shown here is derived from an EMBL/GenBank/DDBJ whole genome shotgun (WGS) entry which is preliminary data.</text>
</comment>
<feature type="transmembrane region" description="Helical" evidence="1">
    <location>
        <begin position="117"/>
        <end position="134"/>
    </location>
</feature>
<keyword evidence="1" id="KW-0472">Membrane</keyword>
<dbReference type="STRING" id="158787.BSCA_1042"/>
<dbReference type="EMBL" id="JGZO01000004">
    <property type="protein sequence ID" value="KFI95225.1"/>
    <property type="molecule type" value="Genomic_DNA"/>
</dbReference>
<gene>
    <name evidence="2" type="ORF">BSCA_1042</name>
</gene>
<accession>A0A087DI75</accession>
<proteinExistence type="predicted"/>
<keyword evidence="3" id="KW-1185">Reference proteome</keyword>
<sequence length="177" mass="19796">MSRKPTLGDAFAAHPGVDMLAPAIPIFVWIASGKPVPDDSVSQNLFVALSTLSGLVMAAVTFICSMSYQSESRYMQIARERYHDELSRNWVSIIAWTAVTAMLPLISLCLWPSHQGISTAISIYALVMMIAKLVRSIHWMKYTLFMQKASMTIGEPFTDKDMQESFKKRNTNKTNLA</sequence>
<dbReference type="Proteomes" id="UP000029033">
    <property type="component" value="Unassembled WGS sequence"/>
</dbReference>
<organism evidence="2 3">
    <name type="scientific">Bifidobacterium scardovii</name>
    <dbReference type="NCBI Taxonomy" id="158787"/>
    <lineage>
        <taxon>Bacteria</taxon>
        <taxon>Bacillati</taxon>
        <taxon>Actinomycetota</taxon>
        <taxon>Actinomycetes</taxon>
        <taxon>Bifidobacteriales</taxon>
        <taxon>Bifidobacteriaceae</taxon>
        <taxon>Bifidobacterium</taxon>
    </lineage>
</organism>
<dbReference type="AlphaFoldDB" id="A0A087DI75"/>
<evidence type="ECO:0000313" key="2">
    <source>
        <dbReference type="EMBL" id="KFI95225.1"/>
    </source>
</evidence>
<dbReference type="GeneID" id="85166018"/>
<dbReference type="RefSeq" id="WP_033519367.1">
    <property type="nucleotide sequence ID" value="NZ_CAUPKV010000009.1"/>
</dbReference>
<dbReference type="eggNOG" id="ENOG5033JQ8">
    <property type="taxonomic scope" value="Bacteria"/>
</dbReference>
<evidence type="ECO:0000256" key="1">
    <source>
        <dbReference type="SAM" id="Phobius"/>
    </source>
</evidence>
<keyword evidence="1" id="KW-1133">Transmembrane helix</keyword>
<feature type="transmembrane region" description="Helical" evidence="1">
    <location>
        <begin position="89"/>
        <end position="111"/>
    </location>
</feature>